<evidence type="ECO:0000313" key="2">
    <source>
        <dbReference type="EMBL" id="MBT1137842.1"/>
    </source>
</evidence>
<evidence type="ECO:0000313" key="3">
    <source>
        <dbReference type="Proteomes" id="UP000281644"/>
    </source>
</evidence>
<proteinExistence type="predicted"/>
<evidence type="ECO:0000313" key="4">
    <source>
        <dbReference type="Proteomes" id="UP000694640"/>
    </source>
</evidence>
<dbReference type="RefSeq" id="WP_054398214.1">
    <property type="nucleotide sequence ID" value="NZ_BJZD01000014.1"/>
</dbReference>
<dbReference type="GeneID" id="89668968"/>
<accession>A0AAN1UHY5</accession>
<sequence>MLLRHGLTSNIYLNDYLTFVQQGRDTFEFHNNLLIAQHHYHFVISAHRAFNTFYAEQDRLAEQLMD</sequence>
<evidence type="ECO:0000313" key="1">
    <source>
        <dbReference type="EMBL" id="AYJ35401.1"/>
    </source>
</evidence>
<dbReference type="EMBL" id="CP032751">
    <property type="protein sequence ID" value="AYJ35401.1"/>
    <property type="molecule type" value="Genomic_DNA"/>
</dbReference>
<dbReference type="EMBL" id="JAEQMM010000003">
    <property type="protein sequence ID" value="MBT1137842.1"/>
    <property type="molecule type" value="Genomic_DNA"/>
</dbReference>
<reference evidence="2 4" key="2">
    <citation type="submission" date="2021-01" db="EMBL/GenBank/DDBJ databases">
        <title>High-quality draft genome sequence data of six Lactiplantibacillus plantarum subsp. argentoratensis strains isolated from various Greek sourdoughs.</title>
        <authorList>
            <person name="Syrokou M.K."/>
            <person name="Paramithiotis S."/>
            <person name="Skandamis P.N."/>
            <person name="Drosinos E.H."/>
            <person name="Bosnea L."/>
            <person name="Mataragas M."/>
        </authorList>
    </citation>
    <scope>NUCLEOTIDE SEQUENCE [LARGE SCALE GENOMIC DNA]</scope>
    <source>
        <strain evidence="2 4">LQC 2520</strain>
    </source>
</reference>
<dbReference type="KEGG" id="larg:LPA65_06285"/>
<reference evidence="1 3" key="1">
    <citation type="submission" date="2018-10" db="EMBL/GenBank/DDBJ databases">
        <title>Genome sequencing of Lactobacillus species.</title>
        <authorList>
            <person name="Baek C."/>
            <person name="Yi H."/>
        </authorList>
    </citation>
    <scope>NUCLEOTIDE SEQUENCE [LARGE SCALE GENOMIC DNA]</scope>
    <source>
        <strain evidence="1 3">DSM 16365</strain>
    </source>
</reference>
<name>A0AAN1UHY5_9LACO</name>
<gene>
    <name evidence="2" type="ORF">JKL17_06840</name>
    <name evidence="1" type="ORF">LPA65_06285</name>
</gene>
<protein>
    <submittedName>
        <fullName evidence="1">Uncharacterized protein</fullName>
    </submittedName>
</protein>
<organism evidence="1 3">
    <name type="scientific">Lactiplantibacillus argentoratensis</name>
    <dbReference type="NCBI Taxonomy" id="271881"/>
    <lineage>
        <taxon>Bacteria</taxon>
        <taxon>Bacillati</taxon>
        <taxon>Bacillota</taxon>
        <taxon>Bacilli</taxon>
        <taxon>Lactobacillales</taxon>
        <taxon>Lactobacillaceae</taxon>
        <taxon>Lactiplantibacillus</taxon>
    </lineage>
</organism>
<dbReference type="Proteomes" id="UP000281644">
    <property type="component" value="Chromosome"/>
</dbReference>
<dbReference type="AlphaFoldDB" id="A0AAN1UHY5"/>
<keyword evidence="4" id="KW-1185">Reference proteome</keyword>
<dbReference type="Proteomes" id="UP000694640">
    <property type="component" value="Unassembled WGS sequence"/>
</dbReference>